<keyword evidence="5" id="KW-1185">Reference proteome</keyword>
<evidence type="ECO:0000256" key="1">
    <source>
        <dbReference type="ARBA" id="ARBA00004275"/>
    </source>
</evidence>
<dbReference type="PANTHER" id="PTHR43684:SF1">
    <property type="entry name" value="ENOYL-COA DELTA ISOMERASE 2"/>
    <property type="match status" value="1"/>
</dbReference>
<evidence type="ECO:0000256" key="2">
    <source>
        <dbReference type="ARBA" id="ARBA00023140"/>
    </source>
</evidence>
<gene>
    <name evidence="4" type="ORF">XENOCAPTIV_007044</name>
</gene>
<keyword evidence="3" id="KW-0413">Isomerase</keyword>
<organism evidence="4 5">
    <name type="scientific">Xenoophorus captivus</name>
    <dbReference type="NCBI Taxonomy" id="1517983"/>
    <lineage>
        <taxon>Eukaryota</taxon>
        <taxon>Metazoa</taxon>
        <taxon>Chordata</taxon>
        <taxon>Craniata</taxon>
        <taxon>Vertebrata</taxon>
        <taxon>Euteleostomi</taxon>
        <taxon>Actinopterygii</taxon>
        <taxon>Neopterygii</taxon>
        <taxon>Teleostei</taxon>
        <taxon>Neoteleostei</taxon>
        <taxon>Acanthomorphata</taxon>
        <taxon>Ovalentaria</taxon>
        <taxon>Atherinomorphae</taxon>
        <taxon>Cyprinodontiformes</taxon>
        <taxon>Goodeidae</taxon>
        <taxon>Xenoophorus</taxon>
    </lineage>
</organism>
<evidence type="ECO:0000313" key="5">
    <source>
        <dbReference type="Proteomes" id="UP001434883"/>
    </source>
</evidence>
<comment type="subcellular location">
    <subcellularLocation>
        <location evidence="1">Peroxisome</location>
    </subcellularLocation>
</comment>
<name>A0ABV0S037_9TELE</name>
<proteinExistence type="predicted"/>
<dbReference type="InterPro" id="IPR029045">
    <property type="entry name" value="ClpP/crotonase-like_dom_sf"/>
</dbReference>
<dbReference type="InterPro" id="IPR051053">
    <property type="entry name" value="ECH/Chromodomain_protein"/>
</dbReference>
<dbReference type="CDD" id="cd06558">
    <property type="entry name" value="crotonase-like"/>
    <property type="match status" value="1"/>
</dbReference>
<keyword evidence="2" id="KW-0576">Peroxisome</keyword>
<dbReference type="Gene3D" id="3.90.226.10">
    <property type="entry name" value="2-enoyl-CoA Hydratase, Chain A, domain 1"/>
    <property type="match status" value="1"/>
</dbReference>
<sequence>MYNEIIAALEQAAKDDSKFAVFTGAGDFYCSGNDLSNFTKIPEGGVQEMARQGAELLRWAIFEVPLSLCSYPGPGNGHLGARQSLFYSDNIFVLLRKYVRAYIDFPKPLVAVVNGPAVGISVTVLGLFDLVYATERVQKHTPWAYLLCLWRVQGK</sequence>
<evidence type="ECO:0000256" key="3">
    <source>
        <dbReference type="ARBA" id="ARBA00023235"/>
    </source>
</evidence>
<dbReference type="Proteomes" id="UP001434883">
    <property type="component" value="Unassembled WGS sequence"/>
</dbReference>
<comment type="caution">
    <text evidence="4">The sequence shown here is derived from an EMBL/GenBank/DDBJ whole genome shotgun (WGS) entry which is preliminary data.</text>
</comment>
<dbReference type="PANTHER" id="PTHR43684">
    <property type="match status" value="1"/>
</dbReference>
<reference evidence="4 5" key="1">
    <citation type="submission" date="2021-06" db="EMBL/GenBank/DDBJ databases">
        <authorList>
            <person name="Palmer J.M."/>
        </authorList>
    </citation>
    <scope>NUCLEOTIDE SEQUENCE [LARGE SCALE GENOMIC DNA]</scope>
    <source>
        <strain evidence="4 5">XC_2019</strain>
        <tissue evidence="4">Muscle</tissue>
    </source>
</reference>
<accession>A0ABV0S037</accession>
<evidence type="ECO:0000313" key="4">
    <source>
        <dbReference type="EMBL" id="MEQ2212932.1"/>
    </source>
</evidence>
<dbReference type="EMBL" id="JAHRIN010060608">
    <property type="protein sequence ID" value="MEQ2212932.1"/>
    <property type="molecule type" value="Genomic_DNA"/>
</dbReference>
<dbReference type="SUPFAM" id="SSF52096">
    <property type="entry name" value="ClpP/crotonase"/>
    <property type="match status" value="1"/>
</dbReference>
<protein>
    <submittedName>
        <fullName evidence="4">Uncharacterized protein</fullName>
    </submittedName>
</protein>